<proteinExistence type="predicted"/>
<dbReference type="EMBL" id="VSRR010037295">
    <property type="protein sequence ID" value="MPC73679.1"/>
    <property type="molecule type" value="Genomic_DNA"/>
</dbReference>
<gene>
    <name evidence="2" type="ORF">E2C01_068015</name>
</gene>
<feature type="region of interest" description="Disordered" evidence="1">
    <location>
        <begin position="16"/>
        <end position="68"/>
    </location>
</feature>
<sequence length="97" mass="10659">MKTVVMVSLRWWRRAPLDPPPPSPLAACPSLMPGPHEHRGRPGHDRAGRGGGLGGCARGWRDGQTHMEQKTSLTELRRANFHILSLGAPEYVASTRD</sequence>
<dbReference type="Proteomes" id="UP000324222">
    <property type="component" value="Unassembled WGS sequence"/>
</dbReference>
<feature type="compositionally biased region" description="Basic and acidic residues" evidence="1">
    <location>
        <begin position="59"/>
        <end position="68"/>
    </location>
</feature>
<evidence type="ECO:0000256" key="1">
    <source>
        <dbReference type="SAM" id="MobiDB-lite"/>
    </source>
</evidence>
<keyword evidence="3" id="KW-1185">Reference proteome</keyword>
<evidence type="ECO:0000313" key="3">
    <source>
        <dbReference type="Proteomes" id="UP000324222"/>
    </source>
</evidence>
<reference evidence="2 3" key="1">
    <citation type="submission" date="2019-05" db="EMBL/GenBank/DDBJ databases">
        <title>Another draft genome of Portunus trituberculatus and its Hox gene families provides insights of decapod evolution.</title>
        <authorList>
            <person name="Jeong J.-H."/>
            <person name="Song I."/>
            <person name="Kim S."/>
            <person name="Choi T."/>
            <person name="Kim D."/>
            <person name="Ryu S."/>
            <person name="Kim W."/>
        </authorList>
    </citation>
    <scope>NUCLEOTIDE SEQUENCE [LARGE SCALE GENOMIC DNA]</scope>
    <source>
        <tissue evidence="2">Muscle</tissue>
    </source>
</reference>
<protein>
    <submittedName>
        <fullName evidence="2">Uncharacterized protein</fullName>
    </submittedName>
</protein>
<evidence type="ECO:0000313" key="2">
    <source>
        <dbReference type="EMBL" id="MPC73679.1"/>
    </source>
</evidence>
<name>A0A5B7HV96_PORTR</name>
<comment type="caution">
    <text evidence="2">The sequence shown here is derived from an EMBL/GenBank/DDBJ whole genome shotgun (WGS) entry which is preliminary data.</text>
</comment>
<dbReference type="AlphaFoldDB" id="A0A5B7HV96"/>
<feature type="compositionally biased region" description="Basic and acidic residues" evidence="1">
    <location>
        <begin position="35"/>
        <end position="48"/>
    </location>
</feature>
<accession>A0A5B7HV96</accession>
<organism evidence="2 3">
    <name type="scientific">Portunus trituberculatus</name>
    <name type="common">Swimming crab</name>
    <name type="synonym">Neptunus trituberculatus</name>
    <dbReference type="NCBI Taxonomy" id="210409"/>
    <lineage>
        <taxon>Eukaryota</taxon>
        <taxon>Metazoa</taxon>
        <taxon>Ecdysozoa</taxon>
        <taxon>Arthropoda</taxon>
        <taxon>Crustacea</taxon>
        <taxon>Multicrustacea</taxon>
        <taxon>Malacostraca</taxon>
        <taxon>Eumalacostraca</taxon>
        <taxon>Eucarida</taxon>
        <taxon>Decapoda</taxon>
        <taxon>Pleocyemata</taxon>
        <taxon>Brachyura</taxon>
        <taxon>Eubrachyura</taxon>
        <taxon>Portunoidea</taxon>
        <taxon>Portunidae</taxon>
        <taxon>Portuninae</taxon>
        <taxon>Portunus</taxon>
    </lineage>
</organism>